<dbReference type="CDD" id="cd00060">
    <property type="entry name" value="FHA"/>
    <property type="match status" value="1"/>
</dbReference>
<dbReference type="Gene3D" id="2.60.200.20">
    <property type="match status" value="1"/>
</dbReference>
<dbReference type="InterPro" id="IPR000253">
    <property type="entry name" value="FHA_dom"/>
</dbReference>
<comment type="caution">
    <text evidence="4">The sequence shown here is derived from an EMBL/GenBank/DDBJ whole genome shotgun (WGS) entry which is preliminary data.</text>
</comment>
<proteinExistence type="predicted"/>
<dbReference type="GO" id="GO:0004016">
    <property type="term" value="F:adenylate cyclase activity"/>
    <property type="evidence" value="ECO:0007669"/>
    <property type="project" value="UniProtKB-ARBA"/>
</dbReference>
<dbReference type="InterPro" id="IPR029787">
    <property type="entry name" value="Nucleotide_cyclase"/>
</dbReference>
<dbReference type="Pfam" id="PF00498">
    <property type="entry name" value="FHA"/>
    <property type="match status" value="1"/>
</dbReference>
<accession>A0A1X1V0P2</accession>
<dbReference type="AlphaFoldDB" id="A0A1X1V0P2"/>
<evidence type="ECO:0000259" key="2">
    <source>
        <dbReference type="PROSITE" id="PS50006"/>
    </source>
</evidence>
<evidence type="ECO:0000259" key="3">
    <source>
        <dbReference type="PROSITE" id="PS50125"/>
    </source>
</evidence>
<dbReference type="PANTHER" id="PTHR23308">
    <property type="entry name" value="NUCLEAR INHIBITOR OF PROTEIN PHOSPHATASE-1"/>
    <property type="match status" value="1"/>
</dbReference>
<evidence type="ECO:0000256" key="1">
    <source>
        <dbReference type="ARBA" id="ARBA00022553"/>
    </source>
</evidence>
<name>A0A1X1V0P2_9MYCO</name>
<reference evidence="4 5" key="1">
    <citation type="submission" date="2016-01" db="EMBL/GenBank/DDBJ databases">
        <title>The new phylogeny of the genus Mycobacterium.</title>
        <authorList>
            <person name="Tarcisio F."/>
            <person name="Conor M."/>
            <person name="Antonella G."/>
            <person name="Elisabetta G."/>
            <person name="Giulia F.S."/>
            <person name="Sara T."/>
            <person name="Anna F."/>
            <person name="Clotilde B."/>
            <person name="Roberto B."/>
            <person name="Veronica D.S."/>
            <person name="Fabio R."/>
            <person name="Monica P."/>
            <person name="Olivier J."/>
            <person name="Enrico T."/>
            <person name="Nicola S."/>
        </authorList>
    </citation>
    <scope>NUCLEOTIDE SEQUENCE [LARGE SCALE GENOMIC DNA]</scope>
    <source>
        <strain evidence="4 5">DSM 45731</strain>
    </source>
</reference>
<dbReference type="Pfam" id="PF00211">
    <property type="entry name" value="Guanylate_cyc"/>
    <property type="match status" value="1"/>
</dbReference>
<dbReference type="CDD" id="cd07302">
    <property type="entry name" value="CHD"/>
    <property type="match status" value="1"/>
</dbReference>
<evidence type="ECO:0000313" key="5">
    <source>
        <dbReference type="Proteomes" id="UP000194000"/>
    </source>
</evidence>
<organism evidence="4 5">
    <name type="scientific">Mycobacterium fragae</name>
    <dbReference type="NCBI Taxonomy" id="1260918"/>
    <lineage>
        <taxon>Bacteria</taxon>
        <taxon>Bacillati</taxon>
        <taxon>Actinomycetota</taxon>
        <taxon>Actinomycetes</taxon>
        <taxon>Mycobacteriales</taxon>
        <taxon>Mycobacteriaceae</taxon>
        <taxon>Mycobacterium</taxon>
    </lineage>
</organism>
<dbReference type="SMART" id="SM00240">
    <property type="entry name" value="FHA"/>
    <property type="match status" value="1"/>
</dbReference>
<sequence>MAAFVNAPGGQPDEPLGHLVVDEGGSQRRVPIFDQLFVGRECAGISEPRRLVIDDPEISRTHLEIRLDAASDQAFVVDTSSNGTLLNGVRLERAVLLPIRPGDEIRIGDVALTFSSQRFTAVPAAVVKRTQARISQAAMVMVVGDIVNYSTISQVTDEAVIARSLHTLWHQLGDVLQAHHGTLAHYAGDALFAVWEVSRFPNAAELAIDFALAANRRVEELGPELPLRDPDGSPIHMGWGVVRGMAALAAMTRSADAVIGDAANVAFRLSGLAGRDGRAPVLVTNGVHRAAAAQFTWGTSESVEIKGRRGMETVYPVIERKTPITQTEDAPAP</sequence>
<keyword evidence="1" id="KW-0597">Phosphoprotein</keyword>
<dbReference type="Proteomes" id="UP000194000">
    <property type="component" value="Unassembled WGS sequence"/>
</dbReference>
<keyword evidence="5" id="KW-1185">Reference proteome</keyword>
<feature type="domain" description="Guanylate cyclase" evidence="3">
    <location>
        <begin position="140"/>
        <end position="270"/>
    </location>
</feature>
<dbReference type="PROSITE" id="PS50006">
    <property type="entry name" value="FHA_DOMAIN"/>
    <property type="match status" value="1"/>
</dbReference>
<dbReference type="InterPro" id="IPR001054">
    <property type="entry name" value="A/G_cyclase"/>
</dbReference>
<dbReference type="GO" id="GO:0035556">
    <property type="term" value="P:intracellular signal transduction"/>
    <property type="evidence" value="ECO:0007669"/>
    <property type="project" value="InterPro"/>
</dbReference>
<dbReference type="SUPFAM" id="SSF55073">
    <property type="entry name" value="Nucleotide cyclase"/>
    <property type="match status" value="1"/>
</dbReference>
<dbReference type="GO" id="GO:0009190">
    <property type="term" value="P:cyclic nucleotide biosynthetic process"/>
    <property type="evidence" value="ECO:0007669"/>
    <property type="project" value="InterPro"/>
</dbReference>
<dbReference type="InterPro" id="IPR008984">
    <property type="entry name" value="SMAD_FHA_dom_sf"/>
</dbReference>
<gene>
    <name evidence="4" type="ORF">AWC06_09820</name>
</gene>
<dbReference type="Gene3D" id="3.30.70.1230">
    <property type="entry name" value="Nucleotide cyclase"/>
    <property type="match status" value="1"/>
</dbReference>
<protein>
    <submittedName>
        <fullName evidence="4">Adenylate cyclase</fullName>
    </submittedName>
</protein>
<dbReference type="PROSITE" id="PS50125">
    <property type="entry name" value="GUANYLATE_CYCLASE_2"/>
    <property type="match status" value="1"/>
</dbReference>
<dbReference type="EMBL" id="LQOW01000008">
    <property type="protein sequence ID" value="ORV62656.1"/>
    <property type="molecule type" value="Genomic_DNA"/>
</dbReference>
<dbReference type="InterPro" id="IPR050923">
    <property type="entry name" value="Cell_Proc_Reg/RNA_Proc"/>
</dbReference>
<dbReference type="SUPFAM" id="SSF49879">
    <property type="entry name" value="SMAD/FHA domain"/>
    <property type="match status" value="1"/>
</dbReference>
<dbReference type="STRING" id="1260918.AWC06_09820"/>
<evidence type="ECO:0000313" key="4">
    <source>
        <dbReference type="EMBL" id="ORV62656.1"/>
    </source>
</evidence>
<feature type="domain" description="FHA" evidence="2">
    <location>
        <begin position="36"/>
        <end position="91"/>
    </location>
</feature>